<dbReference type="InterPro" id="IPR011251">
    <property type="entry name" value="Luciferase-like_dom"/>
</dbReference>
<dbReference type="CDD" id="cd01094">
    <property type="entry name" value="Alkanesulfonate_monoxygenase"/>
    <property type="match status" value="1"/>
</dbReference>
<evidence type="ECO:0000256" key="3">
    <source>
        <dbReference type="ARBA" id="ARBA00023002"/>
    </source>
</evidence>
<keyword evidence="3" id="KW-0560">Oxidoreductase</keyword>
<dbReference type="InterPro" id="IPR036661">
    <property type="entry name" value="Luciferase-like_sf"/>
</dbReference>
<accession>A0A919VSC3</accession>
<evidence type="ECO:0000256" key="5">
    <source>
        <dbReference type="SAM" id="MobiDB-lite"/>
    </source>
</evidence>
<dbReference type="Proteomes" id="UP000681340">
    <property type="component" value="Unassembled WGS sequence"/>
</dbReference>
<keyword evidence="4" id="KW-0503">Monooxygenase</keyword>
<feature type="compositionally biased region" description="Polar residues" evidence="5">
    <location>
        <begin position="321"/>
        <end position="332"/>
    </location>
</feature>
<dbReference type="InterPro" id="IPR050172">
    <property type="entry name" value="SsuD_RutA_monooxygenase"/>
</dbReference>
<dbReference type="PANTHER" id="PTHR42847">
    <property type="entry name" value="ALKANESULFONATE MONOOXYGENASE"/>
    <property type="match status" value="1"/>
</dbReference>
<dbReference type="GO" id="GO:0008726">
    <property type="term" value="F:alkanesulfonate monooxygenase activity"/>
    <property type="evidence" value="ECO:0007669"/>
    <property type="project" value="TreeGrafter"/>
</dbReference>
<gene>
    <name evidence="7" type="ORF">Aau02nite_28200</name>
</gene>
<evidence type="ECO:0000256" key="4">
    <source>
        <dbReference type="ARBA" id="ARBA00023033"/>
    </source>
</evidence>
<evidence type="ECO:0000313" key="8">
    <source>
        <dbReference type="Proteomes" id="UP000681340"/>
    </source>
</evidence>
<dbReference type="AlphaFoldDB" id="A0A919VSC3"/>
<protein>
    <recommendedName>
        <fullName evidence="6">Luciferase-like domain-containing protein</fullName>
    </recommendedName>
</protein>
<feature type="region of interest" description="Disordered" evidence="5">
    <location>
        <begin position="253"/>
        <end position="332"/>
    </location>
</feature>
<name>A0A919VSC3_9ACTN</name>
<organism evidence="7 8">
    <name type="scientific">Actinoplanes auranticolor</name>
    <dbReference type="NCBI Taxonomy" id="47988"/>
    <lineage>
        <taxon>Bacteria</taxon>
        <taxon>Bacillati</taxon>
        <taxon>Actinomycetota</taxon>
        <taxon>Actinomycetes</taxon>
        <taxon>Micromonosporales</taxon>
        <taxon>Micromonosporaceae</taxon>
        <taxon>Actinoplanes</taxon>
    </lineage>
</organism>
<keyword evidence="2" id="KW-0288">FMN</keyword>
<keyword evidence="8" id="KW-1185">Reference proteome</keyword>
<dbReference type="GO" id="GO:0046306">
    <property type="term" value="P:alkanesulfonate catabolic process"/>
    <property type="evidence" value="ECO:0007669"/>
    <property type="project" value="TreeGrafter"/>
</dbReference>
<dbReference type="SUPFAM" id="SSF51679">
    <property type="entry name" value="Bacterial luciferase-like"/>
    <property type="match status" value="1"/>
</dbReference>
<sequence length="332" mass="35666">MTVEFVGMIGTRDVSETRGPTGPPIDPGYVRRFSRVHEDGGFDRVLIGYGSSTPDGTQVAAYAAAHTERLGLLIAHRPGFVAPTTAARTFATLDQLSGGRVAVHTVTGGSDAEQRRDGDYLGKDDRYARTEEYLRILRRAWSSPEPFTHEGRFYRFEDFSLLAQPAHRIPLYFGGSSPAAYRTGGAVADVFALWGEPLKETAEQIAAVRASAAAAGRGLLGISVSFRLILAATDELARERAERILATITESKGGKGSFTGTRPACWAGRTPRTPARNACTRRPPRATGTTGHCGWPRPGPAAPGAIRPSWSARPRPWPGSCWTTSTSASPRS</sequence>
<dbReference type="PANTHER" id="PTHR42847:SF9">
    <property type="entry name" value="BLL6451 PROTEIN"/>
    <property type="match status" value="1"/>
</dbReference>
<feature type="domain" description="Luciferase-like" evidence="6">
    <location>
        <begin position="19"/>
        <end position="249"/>
    </location>
</feature>
<evidence type="ECO:0000256" key="2">
    <source>
        <dbReference type="ARBA" id="ARBA00022643"/>
    </source>
</evidence>
<evidence type="ECO:0000256" key="1">
    <source>
        <dbReference type="ARBA" id="ARBA00022630"/>
    </source>
</evidence>
<dbReference type="Pfam" id="PF00296">
    <property type="entry name" value="Bac_luciferase"/>
    <property type="match status" value="1"/>
</dbReference>
<comment type="caution">
    <text evidence="7">The sequence shown here is derived from an EMBL/GenBank/DDBJ whole genome shotgun (WGS) entry which is preliminary data.</text>
</comment>
<reference evidence="7" key="1">
    <citation type="submission" date="2021-03" db="EMBL/GenBank/DDBJ databases">
        <title>Whole genome shotgun sequence of Actinoplanes auranticolor NBRC 12245.</title>
        <authorList>
            <person name="Komaki H."/>
            <person name="Tamura T."/>
        </authorList>
    </citation>
    <scope>NUCLEOTIDE SEQUENCE</scope>
    <source>
        <strain evidence="7">NBRC 12245</strain>
    </source>
</reference>
<dbReference type="Gene3D" id="3.20.20.30">
    <property type="entry name" value="Luciferase-like domain"/>
    <property type="match status" value="1"/>
</dbReference>
<feature type="compositionally biased region" description="Low complexity" evidence="5">
    <location>
        <begin position="302"/>
        <end position="314"/>
    </location>
</feature>
<dbReference type="RefSeq" id="WP_212988837.1">
    <property type="nucleotide sequence ID" value="NZ_BAABEA010000005.1"/>
</dbReference>
<dbReference type="EMBL" id="BOQL01000022">
    <property type="protein sequence ID" value="GIM67646.1"/>
    <property type="molecule type" value="Genomic_DNA"/>
</dbReference>
<proteinExistence type="predicted"/>
<keyword evidence="1" id="KW-0285">Flavoprotein</keyword>
<evidence type="ECO:0000313" key="7">
    <source>
        <dbReference type="EMBL" id="GIM67646.1"/>
    </source>
</evidence>
<evidence type="ECO:0000259" key="6">
    <source>
        <dbReference type="Pfam" id="PF00296"/>
    </source>
</evidence>